<evidence type="ECO:0000313" key="2">
    <source>
        <dbReference type="EMBL" id="WCE46267.1"/>
    </source>
</evidence>
<dbReference type="InterPro" id="IPR045598">
    <property type="entry name" value="DUF6457"/>
</dbReference>
<dbReference type="RefSeq" id="WP_004806778.1">
    <property type="nucleotide sequence ID" value="NZ_CP116394.1"/>
</dbReference>
<dbReference type="AlphaFoldDB" id="A0AB38XPJ7"/>
<dbReference type="Proteomes" id="UP001211044">
    <property type="component" value="Chromosome"/>
</dbReference>
<name>A0AB38XPJ7_9ACTO</name>
<feature type="domain" description="DUF6457" evidence="1">
    <location>
        <begin position="7"/>
        <end position="84"/>
    </location>
</feature>
<reference evidence="2" key="1">
    <citation type="submission" date="2023-01" db="EMBL/GenBank/DDBJ databases">
        <title>Comparative Genomic Analysis of the Clinically-Derived Winkia Strain NY0527 Provides Evidence into the Taxonomic Reassignment of Winkia neuii and Characterizes Their Virulence Traits.</title>
        <authorList>
            <person name="Cai X."/>
            <person name="Peng Y."/>
            <person name="Li M."/>
            <person name="Qiu Y."/>
            <person name="Wang Y."/>
            <person name="Xu L."/>
            <person name="Hou Q."/>
        </authorList>
    </citation>
    <scope>NUCLEOTIDE SEQUENCE</scope>
    <source>
        <strain evidence="2">NY0527</strain>
    </source>
</reference>
<proteinExistence type="predicted"/>
<organism evidence="2 3">
    <name type="scientific">Winkia neuii subsp. anitrata</name>
    <dbReference type="NCBI Taxonomy" id="29318"/>
    <lineage>
        <taxon>Bacteria</taxon>
        <taxon>Bacillati</taxon>
        <taxon>Actinomycetota</taxon>
        <taxon>Actinomycetes</taxon>
        <taxon>Actinomycetales</taxon>
        <taxon>Actinomycetaceae</taxon>
        <taxon>Winkia</taxon>
    </lineage>
</organism>
<sequence length="85" mass="9053">MADPAKSPQMAEWLQDVAKHLQLQDNPLPEAQEELLNMVGKVAHGPSRPGGPLTAFLIGYAAGKADIDPAKAAREIGELAQNWPA</sequence>
<evidence type="ECO:0000259" key="1">
    <source>
        <dbReference type="Pfam" id="PF20058"/>
    </source>
</evidence>
<protein>
    <submittedName>
        <fullName evidence="2">DUF6457 domain-containing protein</fullName>
    </submittedName>
</protein>
<accession>A0AB38XPJ7</accession>
<dbReference type="KEGG" id="wne:PIG85_01080"/>
<gene>
    <name evidence="2" type="ORF">PIG85_01080</name>
</gene>
<evidence type="ECO:0000313" key="3">
    <source>
        <dbReference type="Proteomes" id="UP001211044"/>
    </source>
</evidence>
<dbReference type="Pfam" id="PF20058">
    <property type="entry name" value="DUF6457"/>
    <property type="match status" value="1"/>
</dbReference>
<dbReference type="EMBL" id="CP116394">
    <property type="protein sequence ID" value="WCE46267.1"/>
    <property type="molecule type" value="Genomic_DNA"/>
</dbReference>